<accession>A0ABM9TED8</accession>
<evidence type="ECO:0000256" key="1">
    <source>
        <dbReference type="SAM" id="Phobius"/>
    </source>
</evidence>
<keyword evidence="3" id="KW-1185">Reference proteome</keyword>
<keyword evidence="1" id="KW-1133">Transmembrane helix</keyword>
<comment type="caution">
    <text evidence="2">The sequence shown here is derived from an EMBL/GenBank/DDBJ whole genome shotgun (WGS) entry which is preliminary data.</text>
</comment>
<name>A0ABM9TED8_9GAMM</name>
<evidence type="ECO:0000313" key="3">
    <source>
        <dbReference type="Proteomes" id="UP000047420"/>
    </source>
</evidence>
<dbReference type="EMBL" id="CVMG01000011">
    <property type="protein sequence ID" value="CRG50221.1"/>
    <property type="molecule type" value="Genomic_DNA"/>
</dbReference>
<organism evidence="2 3">
    <name type="scientific">Yersinia wautersii</name>
    <dbReference type="NCBI Taxonomy" id="1341643"/>
    <lineage>
        <taxon>Bacteria</taxon>
        <taxon>Pseudomonadati</taxon>
        <taxon>Pseudomonadota</taxon>
        <taxon>Gammaproteobacteria</taxon>
        <taxon>Enterobacterales</taxon>
        <taxon>Yersiniaceae</taxon>
        <taxon>Yersinia</taxon>
    </lineage>
</organism>
<gene>
    <name evidence="2" type="ORF">ERS008478_01781</name>
</gene>
<protein>
    <submittedName>
        <fullName evidence="2">Uncharacterized protein</fullName>
    </submittedName>
</protein>
<sequence>MFKSLGSVALDILSYILAFIFSALSILVATLFPEKFVLFIAVVGILFSFYISDVLIDKVR</sequence>
<feature type="transmembrane region" description="Helical" evidence="1">
    <location>
        <begin position="12"/>
        <end position="32"/>
    </location>
</feature>
<reference evidence="2 3" key="1">
    <citation type="submission" date="2015-03" db="EMBL/GenBank/DDBJ databases">
        <authorList>
            <consortium name="Pathogen Informatics"/>
            <person name="Murphy D."/>
        </authorList>
    </citation>
    <scope>NUCLEOTIDE SEQUENCE [LARGE SCALE GENOMIC DNA]</scope>
    <source>
        <strain evidence="2 3">WP-931201</strain>
    </source>
</reference>
<feature type="transmembrane region" description="Helical" evidence="1">
    <location>
        <begin position="38"/>
        <end position="56"/>
    </location>
</feature>
<dbReference type="RefSeq" id="WP_033850165.1">
    <property type="nucleotide sequence ID" value="NZ_CBLG010000323.1"/>
</dbReference>
<keyword evidence="1" id="KW-0812">Transmembrane</keyword>
<dbReference type="Proteomes" id="UP000047420">
    <property type="component" value="Unassembled WGS sequence"/>
</dbReference>
<evidence type="ECO:0000313" key="2">
    <source>
        <dbReference type="EMBL" id="CRG50221.1"/>
    </source>
</evidence>
<proteinExistence type="predicted"/>
<keyword evidence="1" id="KW-0472">Membrane</keyword>